<dbReference type="EMBL" id="JALBCA010000068">
    <property type="protein sequence ID" value="KAI2384747.1"/>
    <property type="molecule type" value="Genomic_DNA"/>
</dbReference>
<proteinExistence type="predicted"/>
<accession>A0ACB8UTC6</accession>
<gene>
    <name evidence="1" type="ORF">LOY88_004492</name>
</gene>
<protein>
    <submittedName>
        <fullName evidence="1">Uncharacterized protein</fullName>
    </submittedName>
</protein>
<name>A0ACB8UTC6_9EURO</name>
<reference evidence="1" key="1">
    <citation type="journal article" date="2022" name="bioRxiv">
        <title>Population genetic analysis of Ophidiomyces ophidiicola, the causative agent of snake fungal disease, indicates recent introductions to the USA.</title>
        <authorList>
            <person name="Ladner J.T."/>
            <person name="Palmer J.M."/>
            <person name="Ettinger C.L."/>
            <person name="Stajich J.E."/>
            <person name="Farrell T.M."/>
            <person name="Glorioso B.M."/>
            <person name="Lawson B."/>
            <person name="Price S.J."/>
            <person name="Stengle A.G."/>
            <person name="Grear D.A."/>
            <person name="Lorch J.M."/>
        </authorList>
    </citation>
    <scope>NUCLEOTIDE SEQUENCE</scope>
    <source>
        <strain evidence="1">NWHC 24266-5</strain>
    </source>
</reference>
<comment type="caution">
    <text evidence="1">The sequence shown here is derived from an EMBL/GenBank/DDBJ whole genome shotgun (WGS) entry which is preliminary data.</text>
</comment>
<evidence type="ECO:0000313" key="1">
    <source>
        <dbReference type="EMBL" id="KAI2384747.1"/>
    </source>
</evidence>
<sequence>MEQQRELLRDIGLMRHPLPDDLIDRANIEHVLDHGYVMIQDCFTKQEAEAAKSEIDRLTGSSPLLGRNAFEGFNTNRIYSLLNKTRKFDKFTTLPRVLALNDYFLDHGYNISSFHTIQINPGEKNQDMHHDDAFCYVPRPRLPLGTAIIIAFDDFTLENGATGIIPGSHVWGSDRRGEYEETVPMICPAGSVVYFIGTTWHCGGANRSQSPRKSATVQYCQPYVSGDITFDKVNL</sequence>
<organism evidence="1">
    <name type="scientific">Ophidiomyces ophidiicola</name>
    <dbReference type="NCBI Taxonomy" id="1387563"/>
    <lineage>
        <taxon>Eukaryota</taxon>
        <taxon>Fungi</taxon>
        <taxon>Dikarya</taxon>
        <taxon>Ascomycota</taxon>
        <taxon>Pezizomycotina</taxon>
        <taxon>Eurotiomycetes</taxon>
        <taxon>Eurotiomycetidae</taxon>
        <taxon>Onygenales</taxon>
        <taxon>Onygenaceae</taxon>
        <taxon>Ophidiomyces</taxon>
    </lineage>
</organism>